<evidence type="ECO:0000256" key="1">
    <source>
        <dbReference type="SAM" id="MobiDB-lite"/>
    </source>
</evidence>
<evidence type="ECO:0000313" key="3">
    <source>
        <dbReference type="Proteomes" id="UP000249616"/>
    </source>
</evidence>
<proteinExistence type="predicted"/>
<gene>
    <name evidence="2" type="ORF">DN051_22500</name>
</gene>
<accession>A0A2Z4J3Y5</accession>
<dbReference type="KEGG" id="scad:DN051_22500"/>
<dbReference type="EMBL" id="CP030073">
    <property type="protein sequence ID" value="AWW39083.1"/>
    <property type="molecule type" value="Genomic_DNA"/>
</dbReference>
<protein>
    <submittedName>
        <fullName evidence="2">Uncharacterized protein</fullName>
    </submittedName>
</protein>
<dbReference type="Proteomes" id="UP000249616">
    <property type="component" value="Chromosome"/>
</dbReference>
<evidence type="ECO:0000313" key="2">
    <source>
        <dbReference type="EMBL" id="AWW39083.1"/>
    </source>
</evidence>
<reference evidence="2 3" key="1">
    <citation type="journal article" date="2019" name="Int. J. Syst. Evol. Microbiol.">
        <title>Streptomyces cadmiisoli sp. nov., a novel actinomycete isolated from cadmium-contaminated soil.</title>
        <authorList>
            <person name="Li K."/>
            <person name="Tang X."/>
            <person name="Zhao J."/>
            <person name="Guo Y."/>
            <person name="Tang Y."/>
            <person name="Gao J."/>
        </authorList>
    </citation>
    <scope>NUCLEOTIDE SEQUENCE [LARGE SCALE GENOMIC DNA]</scope>
    <source>
        <strain evidence="2 3">ZFG47</strain>
    </source>
</reference>
<name>A0A2Z4J3Y5_9ACTN</name>
<feature type="region of interest" description="Disordered" evidence="1">
    <location>
        <begin position="39"/>
        <end position="62"/>
    </location>
</feature>
<sequence length="152" mass="16134">MRYIGTDPRRTSTGRPLTCISTSPSFTRAPATGALVTRWTAASPAPESPEPESGGPTGPARVTLRGEAYSTEPWVITLAVRGRRSTATVTGWACGGRCAAAASAGDCICDPANQPPDPTSATPATTIPNCRGRLLIRSRRLIRHRRHRWSGP</sequence>
<dbReference type="AlphaFoldDB" id="A0A2Z4J3Y5"/>
<organism evidence="2 3">
    <name type="scientific">Streptomyces cadmiisoli</name>
    <dbReference type="NCBI Taxonomy" id="2184053"/>
    <lineage>
        <taxon>Bacteria</taxon>
        <taxon>Bacillati</taxon>
        <taxon>Actinomycetota</taxon>
        <taxon>Actinomycetes</taxon>
        <taxon>Kitasatosporales</taxon>
        <taxon>Streptomycetaceae</taxon>
        <taxon>Streptomyces</taxon>
        <taxon>Streptomyces aurantiacus group</taxon>
    </lineage>
</organism>
<keyword evidence="3" id="KW-1185">Reference proteome</keyword>